<evidence type="ECO:0000256" key="4">
    <source>
        <dbReference type="PROSITE-ProRule" id="PRU00024"/>
    </source>
</evidence>
<keyword evidence="8" id="KW-1185">Reference proteome</keyword>
<dbReference type="Proteomes" id="UP000242188">
    <property type="component" value="Unassembled WGS sequence"/>
</dbReference>
<dbReference type="Gene3D" id="3.30.160.60">
    <property type="entry name" value="Classic Zinc Finger"/>
    <property type="match status" value="1"/>
</dbReference>
<gene>
    <name evidence="7" type="ORF">KP79_PYT15945</name>
</gene>
<reference evidence="7 8" key="1">
    <citation type="journal article" date="2017" name="Nat. Ecol. Evol.">
        <title>Scallop genome provides insights into evolution of bilaterian karyotype and development.</title>
        <authorList>
            <person name="Wang S."/>
            <person name="Zhang J."/>
            <person name="Jiao W."/>
            <person name="Li J."/>
            <person name="Xun X."/>
            <person name="Sun Y."/>
            <person name="Guo X."/>
            <person name="Huan P."/>
            <person name="Dong B."/>
            <person name="Zhang L."/>
            <person name="Hu X."/>
            <person name="Sun X."/>
            <person name="Wang J."/>
            <person name="Zhao C."/>
            <person name="Wang Y."/>
            <person name="Wang D."/>
            <person name="Huang X."/>
            <person name="Wang R."/>
            <person name="Lv J."/>
            <person name="Li Y."/>
            <person name="Zhang Z."/>
            <person name="Liu B."/>
            <person name="Lu W."/>
            <person name="Hui Y."/>
            <person name="Liang J."/>
            <person name="Zhou Z."/>
            <person name="Hou R."/>
            <person name="Li X."/>
            <person name="Liu Y."/>
            <person name="Li H."/>
            <person name="Ning X."/>
            <person name="Lin Y."/>
            <person name="Zhao L."/>
            <person name="Xing Q."/>
            <person name="Dou J."/>
            <person name="Li Y."/>
            <person name="Mao J."/>
            <person name="Guo H."/>
            <person name="Dou H."/>
            <person name="Li T."/>
            <person name="Mu C."/>
            <person name="Jiang W."/>
            <person name="Fu Q."/>
            <person name="Fu X."/>
            <person name="Miao Y."/>
            <person name="Liu J."/>
            <person name="Yu Q."/>
            <person name="Li R."/>
            <person name="Liao H."/>
            <person name="Li X."/>
            <person name="Kong Y."/>
            <person name="Jiang Z."/>
            <person name="Chourrout D."/>
            <person name="Li R."/>
            <person name="Bao Z."/>
        </authorList>
    </citation>
    <scope>NUCLEOTIDE SEQUENCE [LARGE SCALE GENOMIC DNA]</scope>
    <source>
        <strain evidence="7 8">PY_sf001</strain>
    </source>
</reference>
<dbReference type="SMART" id="SM00184">
    <property type="entry name" value="RING"/>
    <property type="match status" value="1"/>
</dbReference>
<dbReference type="InterPro" id="IPR013083">
    <property type="entry name" value="Znf_RING/FYVE/PHD"/>
</dbReference>
<name>A0A210PGN6_MIZYE</name>
<dbReference type="InterPro" id="IPR001841">
    <property type="entry name" value="Znf_RING"/>
</dbReference>
<dbReference type="PROSITE" id="PS50089">
    <property type="entry name" value="ZF_RING_2"/>
    <property type="match status" value="1"/>
</dbReference>
<dbReference type="GO" id="GO:0061630">
    <property type="term" value="F:ubiquitin protein ligase activity"/>
    <property type="evidence" value="ECO:0007669"/>
    <property type="project" value="TreeGrafter"/>
</dbReference>
<dbReference type="SUPFAM" id="SSF57845">
    <property type="entry name" value="B-box zinc-binding domain"/>
    <property type="match status" value="1"/>
</dbReference>
<evidence type="ECO:0000313" key="7">
    <source>
        <dbReference type="EMBL" id="OWF35606.1"/>
    </source>
</evidence>
<feature type="domain" description="RING-type" evidence="5">
    <location>
        <begin position="16"/>
        <end position="59"/>
    </location>
</feature>
<sequence length="653" mass="73498">MSRRLAANIKNDHLACPICQETFTDPRRLPCDHTFCFSCLKQLIKASRKNNTIRCPIDRKETHAPFANASDYHWAESFPKDELALSLLQTVQGEGAETTSGIVCREHGGETCGYFCFGCYEFACSECVLESHKQDDCDCRTLKKSKELSKELFKDRKTELDELLKTIDRMEIHGKVHERSLRTSEVRVSDSLHLIAAQIEKFRDSTISKLINMLTQIENVSVTKNKIDQAKMVKEKIKIYRKQVDYVHQKTDVREILTSLQVLRKRIHEFTEDVCSLETSADSVELHLQIHPELVNICQRLGKYSSEIGKLQVTTVQEGLQLYEESQADINGKKISFDVDISGHDASTFECLLELNVSEGNARDDRTKQSSFSDVVLISHSLFGVDQNNMKILRFTDRGEPISSIKLNSAYSISVIPGTDDVVVTQPGCQRVTVLSTHKGLDVKETIPVHQAYYKISAITETKFAVVCENSSSDNREKQKETIKTKGKMATSVPESMSSWFVHVIDRQGHVVLKVSDDTVCKPSVYGPPYIKPLKQLAVTSSGDIVVSVETRDHSFLSCLSQGGKVNWTYEPVGKPEGIFCRDGILFVFLGDSRTLLTMTEDGHLLPRCSIKLQHYQQSGHAIFVGQDIVAVTDLSDSINLFKIDKSNISLRR</sequence>
<evidence type="ECO:0000313" key="8">
    <source>
        <dbReference type="Proteomes" id="UP000242188"/>
    </source>
</evidence>
<dbReference type="Pfam" id="PF13445">
    <property type="entry name" value="zf-RING_UBOX"/>
    <property type="match status" value="1"/>
</dbReference>
<dbReference type="PANTHER" id="PTHR25462">
    <property type="entry name" value="BONUS, ISOFORM C-RELATED"/>
    <property type="match status" value="1"/>
</dbReference>
<accession>A0A210PGN6</accession>
<keyword evidence="3" id="KW-0862">Zinc</keyword>
<comment type="caution">
    <text evidence="7">The sequence shown here is derived from an EMBL/GenBank/DDBJ whole genome shotgun (WGS) entry which is preliminary data.</text>
</comment>
<dbReference type="AlphaFoldDB" id="A0A210PGN6"/>
<evidence type="ECO:0000256" key="1">
    <source>
        <dbReference type="ARBA" id="ARBA00022723"/>
    </source>
</evidence>
<proteinExistence type="predicted"/>
<evidence type="ECO:0000259" key="6">
    <source>
        <dbReference type="PROSITE" id="PS50119"/>
    </source>
</evidence>
<dbReference type="InterPro" id="IPR047153">
    <property type="entry name" value="TRIM45/56/19-like"/>
</dbReference>
<keyword evidence="1" id="KW-0479">Metal-binding</keyword>
<dbReference type="Gene3D" id="3.30.40.10">
    <property type="entry name" value="Zinc/RING finger domain, C3HC4 (zinc finger)"/>
    <property type="match status" value="1"/>
</dbReference>
<dbReference type="PROSITE" id="PS50119">
    <property type="entry name" value="ZF_BBOX"/>
    <property type="match status" value="1"/>
</dbReference>
<dbReference type="InterPro" id="IPR000315">
    <property type="entry name" value="Znf_B-box"/>
</dbReference>
<organism evidence="7 8">
    <name type="scientific">Mizuhopecten yessoensis</name>
    <name type="common">Japanese scallop</name>
    <name type="synonym">Patinopecten yessoensis</name>
    <dbReference type="NCBI Taxonomy" id="6573"/>
    <lineage>
        <taxon>Eukaryota</taxon>
        <taxon>Metazoa</taxon>
        <taxon>Spiralia</taxon>
        <taxon>Lophotrochozoa</taxon>
        <taxon>Mollusca</taxon>
        <taxon>Bivalvia</taxon>
        <taxon>Autobranchia</taxon>
        <taxon>Pteriomorphia</taxon>
        <taxon>Pectinida</taxon>
        <taxon>Pectinoidea</taxon>
        <taxon>Pectinidae</taxon>
        <taxon>Mizuhopecten</taxon>
    </lineage>
</organism>
<feature type="domain" description="B box-type" evidence="6">
    <location>
        <begin position="99"/>
        <end position="133"/>
    </location>
</feature>
<dbReference type="OrthoDB" id="5800423at2759"/>
<dbReference type="EMBL" id="NEDP02076718">
    <property type="protein sequence ID" value="OWF35606.1"/>
    <property type="molecule type" value="Genomic_DNA"/>
</dbReference>
<protein>
    <submittedName>
        <fullName evidence="7">Tripartite motif-containing 13</fullName>
    </submittedName>
</protein>
<dbReference type="SUPFAM" id="SSF57850">
    <property type="entry name" value="RING/U-box"/>
    <property type="match status" value="1"/>
</dbReference>
<evidence type="ECO:0000256" key="2">
    <source>
        <dbReference type="ARBA" id="ARBA00022771"/>
    </source>
</evidence>
<evidence type="ECO:0000256" key="3">
    <source>
        <dbReference type="ARBA" id="ARBA00022833"/>
    </source>
</evidence>
<dbReference type="GO" id="GO:0008270">
    <property type="term" value="F:zinc ion binding"/>
    <property type="evidence" value="ECO:0007669"/>
    <property type="project" value="UniProtKB-KW"/>
</dbReference>
<dbReference type="InterPro" id="IPR017907">
    <property type="entry name" value="Znf_RING_CS"/>
</dbReference>
<evidence type="ECO:0000259" key="5">
    <source>
        <dbReference type="PROSITE" id="PS50089"/>
    </source>
</evidence>
<dbReference type="PROSITE" id="PS00518">
    <property type="entry name" value="ZF_RING_1"/>
    <property type="match status" value="1"/>
</dbReference>
<dbReference type="InterPro" id="IPR027370">
    <property type="entry name" value="Znf-RING_euk"/>
</dbReference>
<dbReference type="PANTHER" id="PTHR25462:SF291">
    <property type="entry name" value="E3 UBIQUITIN-PROTEIN LIGASE TRIM45"/>
    <property type="match status" value="1"/>
</dbReference>
<keyword evidence="2 4" id="KW-0863">Zinc-finger</keyword>